<evidence type="ECO:0000256" key="1">
    <source>
        <dbReference type="SAM" id="SignalP"/>
    </source>
</evidence>
<keyword evidence="1" id="KW-0732">Signal</keyword>
<dbReference type="EMBL" id="JAAAIM010000350">
    <property type="protein sequence ID" value="KAG0289399.1"/>
    <property type="molecule type" value="Genomic_DNA"/>
</dbReference>
<keyword evidence="3" id="KW-1185">Reference proteome</keyword>
<gene>
    <name evidence="2" type="ORF">BGZ96_007049</name>
</gene>
<reference evidence="2 3" key="1">
    <citation type="journal article" date="2020" name="Fungal Divers.">
        <title>Resolving the Mortierellaceae phylogeny through synthesis of multi-gene phylogenetics and phylogenomics.</title>
        <authorList>
            <person name="Vandepol N."/>
            <person name="Liber J."/>
            <person name="Desiro A."/>
            <person name="Na H."/>
            <person name="Kennedy M."/>
            <person name="Barry K."/>
            <person name="Grigoriev I.V."/>
            <person name="Miller A.N."/>
            <person name="O'Donnell K."/>
            <person name="Stajich J.E."/>
            <person name="Bonito G."/>
        </authorList>
    </citation>
    <scope>NUCLEOTIDE SEQUENCE [LARGE SCALE GENOMIC DNA]</scope>
    <source>
        <strain evidence="2 3">AD045</strain>
    </source>
</reference>
<organism evidence="2 3">
    <name type="scientific">Linnemannia gamsii</name>
    <dbReference type="NCBI Taxonomy" id="64522"/>
    <lineage>
        <taxon>Eukaryota</taxon>
        <taxon>Fungi</taxon>
        <taxon>Fungi incertae sedis</taxon>
        <taxon>Mucoromycota</taxon>
        <taxon>Mortierellomycotina</taxon>
        <taxon>Mortierellomycetes</taxon>
        <taxon>Mortierellales</taxon>
        <taxon>Mortierellaceae</taxon>
        <taxon>Linnemannia</taxon>
    </lineage>
</organism>
<feature type="signal peptide" evidence="1">
    <location>
        <begin position="1"/>
        <end position="17"/>
    </location>
</feature>
<sequence>MLSLTVVLGLLVVLANAAPIVSKRDDDAASCPSTLRGPSGNAYFAFSTNLSIQTAREACASCYGGSLANVAAIDLQFLGNNIESTSWIKAWNGDDYSSSCLTIQPNAGAQPGVGIDATCASRMWPLCTASAEQVEGLQRIEEEQQQTGEETVSTLAVPYKQMDAAPTPEAIAVLDAALAPTKVDAEVNIAAPDATRPDGPKVTCPKPDGTHQNDGACIETDEEAVAVAVVMEEPTKVVDEARAQEVVPDSTTPTGPCVTCPSHGVAAAEIIVEEPNKVVEEDKAEKAVPDSTTPAAPCVTCPGLEAIAAEIVVEQPTKVEAEDNAVFPDATHPIEPTVTCPRKSSGDYHSESNCIQSEEIATAVVVGEPTKVAAEDNAVVPDATGPVAPDVTCPRGVKGQAQTDSSCIVAEEAVVVVQEEPTAPIAPAAEPVALATAEALGSAPAEVLTPTPASAAEIIDALTVEKEKLQAAFEADTGSCSSQLALGEQDPLVNEYMVETLSETAGCSEARQEATNADVQARVARYEAAKTALQVPSSSA</sequence>
<evidence type="ECO:0000313" key="3">
    <source>
        <dbReference type="Proteomes" id="UP001194696"/>
    </source>
</evidence>
<comment type="caution">
    <text evidence="2">The sequence shown here is derived from an EMBL/GenBank/DDBJ whole genome shotgun (WGS) entry which is preliminary data.</text>
</comment>
<proteinExistence type="predicted"/>
<dbReference type="InterPro" id="IPR016187">
    <property type="entry name" value="CTDL_fold"/>
</dbReference>
<dbReference type="Proteomes" id="UP001194696">
    <property type="component" value="Unassembled WGS sequence"/>
</dbReference>
<evidence type="ECO:0008006" key="4">
    <source>
        <dbReference type="Google" id="ProtNLM"/>
    </source>
</evidence>
<accession>A0ABQ7K154</accession>
<dbReference type="SUPFAM" id="SSF56436">
    <property type="entry name" value="C-type lectin-like"/>
    <property type="match status" value="1"/>
</dbReference>
<name>A0ABQ7K154_9FUNG</name>
<protein>
    <recommendedName>
        <fullName evidence="4">C-type lectin domain-containing protein</fullName>
    </recommendedName>
</protein>
<evidence type="ECO:0000313" key="2">
    <source>
        <dbReference type="EMBL" id="KAG0289399.1"/>
    </source>
</evidence>
<feature type="chain" id="PRO_5047168492" description="C-type lectin domain-containing protein" evidence="1">
    <location>
        <begin position="18"/>
        <end position="540"/>
    </location>
</feature>